<accession>A0A895YI59</accession>
<name>A0A895YI59_9ACTN</name>
<feature type="compositionally biased region" description="Pro residues" evidence="2">
    <location>
        <begin position="41"/>
        <end position="95"/>
    </location>
</feature>
<evidence type="ECO:0000259" key="3">
    <source>
        <dbReference type="Pfam" id="PF00437"/>
    </source>
</evidence>
<dbReference type="InterPro" id="IPR027417">
    <property type="entry name" value="P-loop_NTPase"/>
</dbReference>
<evidence type="ECO:0000256" key="1">
    <source>
        <dbReference type="ARBA" id="ARBA00006611"/>
    </source>
</evidence>
<dbReference type="GO" id="GO:0016887">
    <property type="term" value="F:ATP hydrolysis activity"/>
    <property type="evidence" value="ECO:0007669"/>
    <property type="project" value="InterPro"/>
</dbReference>
<dbReference type="Pfam" id="PF00437">
    <property type="entry name" value="T2SSE"/>
    <property type="match status" value="1"/>
</dbReference>
<dbReference type="PANTHER" id="PTHR30486">
    <property type="entry name" value="TWITCHING MOTILITY PROTEIN PILT"/>
    <property type="match status" value="1"/>
</dbReference>
<dbReference type="Gene3D" id="3.40.50.300">
    <property type="entry name" value="P-loop containing nucleotide triphosphate hydrolases"/>
    <property type="match status" value="1"/>
</dbReference>
<gene>
    <name evidence="4" type="ORF">JQS43_05170</name>
</gene>
<dbReference type="EMBL" id="CP070499">
    <property type="protein sequence ID" value="QSB15732.1"/>
    <property type="molecule type" value="Genomic_DNA"/>
</dbReference>
<dbReference type="Gene3D" id="3.30.450.380">
    <property type="match status" value="1"/>
</dbReference>
<dbReference type="KEGG" id="nhy:JQS43_05170"/>
<dbReference type="CDD" id="cd01130">
    <property type="entry name" value="VirB11-like_ATPase"/>
    <property type="match status" value="1"/>
</dbReference>
<dbReference type="SUPFAM" id="SSF52540">
    <property type="entry name" value="P-loop containing nucleoside triphosphate hydrolases"/>
    <property type="match status" value="1"/>
</dbReference>
<evidence type="ECO:0000256" key="2">
    <source>
        <dbReference type="SAM" id="MobiDB-lite"/>
    </source>
</evidence>
<dbReference type="InterPro" id="IPR050921">
    <property type="entry name" value="T4SS_GSP_E_ATPase"/>
</dbReference>
<feature type="region of interest" description="Disordered" evidence="2">
    <location>
        <begin position="1"/>
        <end position="117"/>
    </location>
</feature>
<dbReference type="RefSeq" id="WP_239677916.1">
    <property type="nucleotide sequence ID" value="NZ_CP070499.1"/>
</dbReference>
<sequence>MAADEQPPPNPTAAAGQAAPAGHRRVGTAQVYAHNGAVAASPPPVPGTPPPPPPVVVPPPPTAAPPPAGPPVAAPPGVAPQPPTAPPQATAPPPQAAAQPAAQSVATPGSAPPGRGTLRADFAIVRELRDAVSTELSQLLGGRPVEAQQRQLEAERVAARHVRDWVDNQRRAGDPVPPEYEETLLDAVIAELLGLGRLQLLLADPEVTEVHILGHDQVRIEYANGTVVDGDPVADSDEELLDILQTLARRAGSEKNLSPANPHLSMELPDQHHSRLTAVGWVTPRPHAAIRRHRVLDVDLDRLVELDMVSDLVRDLLKAAMAADLNIMIAGLGGAGKTTLLRGLASEIAPSEPLVVMEDRRELGLHTTGRHPWAMSMETRQGHGELDARGRHRGEVSLADLIPVSLSLGVLRIIVGEVRGGEIVAMLQAMTTSRGSICTIHARNPASVVDRAVELALSHGTDMTAELAQRMVAGALDLIVYVNVVDETKIGGRKHRFVSHVVEVVGAGDRGQVVTTELFGPGYDGRAVPRHHPERVREQLLRIGYDSRYLTPYIAAGDGAWRRPLATRAGRR</sequence>
<feature type="compositionally biased region" description="Pro residues" evidence="2">
    <location>
        <begin position="1"/>
        <end position="11"/>
    </location>
</feature>
<organism evidence="4 5">
    <name type="scientific">Natronosporangium hydrolyticum</name>
    <dbReference type="NCBI Taxonomy" id="2811111"/>
    <lineage>
        <taxon>Bacteria</taxon>
        <taxon>Bacillati</taxon>
        <taxon>Actinomycetota</taxon>
        <taxon>Actinomycetes</taxon>
        <taxon>Micromonosporales</taxon>
        <taxon>Micromonosporaceae</taxon>
        <taxon>Natronosporangium</taxon>
    </lineage>
</organism>
<feature type="compositionally biased region" description="Low complexity" evidence="2">
    <location>
        <begin position="96"/>
        <end position="108"/>
    </location>
</feature>
<reference evidence="4" key="1">
    <citation type="submission" date="2021-02" db="EMBL/GenBank/DDBJ databases">
        <title>Natrosporangium hydrolyticum gen. nov., sp. nov, a haloalkaliphilic actinobacterium from a soda solonchak soil.</title>
        <authorList>
            <person name="Sorokin D.Y."/>
            <person name="Khijniak T.V."/>
            <person name="Zakharycheva A.P."/>
            <person name="Boueva O.V."/>
            <person name="Ariskina E.V."/>
            <person name="Hahnke R.L."/>
            <person name="Bunk B."/>
            <person name="Sproer C."/>
            <person name="Schumann P."/>
            <person name="Evtushenko L.I."/>
            <person name="Kublanov I.V."/>
        </authorList>
    </citation>
    <scope>NUCLEOTIDE SEQUENCE</scope>
    <source>
        <strain evidence="4">DSM 106523</strain>
    </source>
</reference>
<dbReference type="PANTHER" id="PTHR30486:SF6">
    <property type="entry name" value="TYPE IV PILUS RETRACTATION ATPASE PILT"/>
    <property type="match status" value="1"/>
</dbReference>
<evidence type="ECO:0000313" key="4">
    <source>
        <dbReference type="EMBL" id="QSB15732.1"/>
    </source>
</evidence>
<dbReference type="Proteomes" id="UP000662857">
    <property type="component" value="Chromosome"/>
</dbReference>
<keyword evidence="5" id="KW-1185">Reference proteome</keyword>
<comment type="similarity">
    <text evidence="1">Belongs to the GSP E family.</text>
</comment>
<protein>
    <submittedName>
        <fullName evidence="4">CpaF family protein</fullName>
    </submittedName>
</protein>
<feature type="domain" description="Bacterial type II secretion system protein E" evidence="3">
    <location>
        <begin position="219"/>
        <end position="480"/>
    </location>
</feature>
<dbReference type="InterPro" id="IPR001482">
    <property type="entry name" value="T2SS/T4SS_dom"/>
</dbReference>
<evidence type="ECO:0000313" key="5">
    <source>
        <dbReference type="Proteomes" id="UP000662857"/>
    </source>
</evidence>
<feature type="compositionally biased region" description="Low complexity" evidence="2">
    <location>
        <begin position="12"/>
        <end position="21"/>
    </location>
</feature>
<proteinExistence type="inferred from homology"/>
<dbReference type="AlphaFoldDB" id="A0A895YI59"/>